<keyword evidence="5" id="KW-0239">DNA-directed DNA polymerase</keyword>
<dbReference type="EMBL" id="JADKCH010000021">
    <property type="protein sequence ID" value="MBK8573531.1"/>
    <property type="molecule type" value="Genomic_DNA"/>
</dbReference>
<dbReference type="Gene3D" id="1.10.8.60">
    <property type="match status" value="1"/>
</dbReference>
<keyword evidence="3 8" id="KW-0548">Nucleotidyltransferase</keyword>
<sequence length="340" mass="36477">MAVPAAWLNQDFALLHGEDGDGRREALEAWKQRHVDPEWADFSLTICSEGCPWPEVTAALQEAAPLGAEARTVIVPAADNLFTRAKELPAVVKGILEKPPAGVNLLLVAWTTLPAAPGKALGAKPWTDWTKAGRILKVGALDAMEIPAFIEAEARRLGLSLQGASAAMLAQRQGGHPGLLKRALEVLDLLSEDRRVTEAMVDQVTFRLADQKAFAWSGAWQKGDAAGALRALRTALEDGDEPLMMLGQVRREVDRLLRLADAEAAGLKGADLLGALGLSPKQAFLLDGYRGALGKLKARGVKALLGRVNQCERDLKGMALSRSEAPLLDLTLALCRAWGR</sequence>
<dbReference type="Proteomes" id="UP000709959">
    <property type="component" value="Unassembled WGS sequence"/>
</dbReference>
<dbReference type="GO" id="GO:0006261">
    <property type="term" value="P:DNA-templated DNA replication"/>
    <property type="evidence" value="ECO:0007669"/>
    <property type="project" value="TreeGrafter"/>
</dbReference>
<protein>
    <recommendedName>
        <fullName evidence="1">DNA-directed DNA polymerase</fullName>
        <ecNumber evidence="1">2.7.7.7</ecNumber>
    </recommendedName>
</protein>
<dbReference type="EC" id="2.7.7.7" evidence="1"/>
<evidence type="ECO:0000313" key="8">
    <source>
        <dbReference type="EMBL" id="MBK8573531.1"/>
    </source>
</evidence>
<organism evidence="8 9">
    <name type="scientific">Candidatus Geothrix odensensis</name>
    <dbReference type="NCBI Taxonomy" id="2954440"/>
    <lineage>
        <taxon>Bacteria</taxon>
        <taxon>Pseudomonadati</taxon>
        <taxon>Acidobacteriota</taxon>
        <taxon>Holophagae</taxon>
        <taxon>Holophagales</taxon>
        <taxon>Holophagaceae</taxon>
        <taxon>Geothrix</taxon>
    </lineage>
</organism>
<comment type="similarity">
    <text evidence="6">Belongs to the DNA polymerase HolA subunit family.</text>
</comment>
<dbReference type="SUPFAM" id="SSF52540">
    <property type="entry name" value="P-loop containing nucleoside triphosphate hydrolases"/>
    <property type="match status" value="1"/>
</dbReference>
<dbReference type="NCBIfam" id="TIGR01128">
    <property type="entry name" value="holA"/>
    <property type="match status" value="1"/>
</dbReference>
<dbReference type="InterPro" id="IPR027417">
    <property type="entry name" value="P-loop_NTPase"/>
</dbReference>
<dbReference type="GO" id="GO:0009360">
    <property type="term" value="C:DNA polymerase III complex"/>
    <property type="evidence" value="ECO:0007669"/>
    <property type="project" value="TreeGrafter"/>
</dbReference>
<evidence type="ECO:0000256" key="6">
    <source>
        <dbReference type="ARBA" id="ARBA00034754"/>
    </source>
</evidence>
<dbReference type="InterPro" id="IPR005790">
    <property type="entry name" value="DNA_polIII_delta"/>
</dbReference>
<evidence type="ECO:0000256" key="1">
    <source>
        <dbReference type="ARBA" id="ARBA00012417"/>
    </source>
</evidence>
<evidence type="ECO:0000256" key="5">
    <source>
        <dbReference type="ARBA" id="ARBA00022932"/>
    </source>
</evidence>
<evidence type="ECO:0000256" key="7">
    <source>
        <dbReference type="ARBA" id="ARBA00049244"/>
    </source>
</evidence>
<accession>A0A936K6W6</accession>
<dbReference type="PANTHER" id="PTHR34388">
    <property type="entry name" value="DNA POLYMERASE III SUBUNIT DELTA"/>
    <property type="match status" value="1"/>
</dbReference>
<gene>
    <name evidence="8" type="primary">holA</name>
    <name evidence="8" type="ORF">IPN91_13060</name>
</gene>
<reference evidence="8 9" key="1">
    <citation type="submission" date="2020-10" db="EMBL/GenBank/DDBJ databases">
        <title>Connecting structure to function with the recovery of over 1000 high-quality activated sludge metagenome-assembled genomes encoding full-length rRNA genes using long-read sequencing.</title>
        <authorList>
            <person name="Singleton C.M."/>
            <person name="Petriglieri F."/>
            <person name="Kristensen J.M."/>
            <person name="Kirkegaard R.H."/>
            <person name="Michaelsen T.Y."/>
            <person name="Andersen M.H."/>
            <person name="Karst S.M."/>
            <person name="Dueholm M.S."/>
            <person name="Nielsen P.H."/>
            <person name="Albertsen M."/>
        </authorList>
    </citation>
    <scope>NUCLEOTIDE SEQUENCE [LARGE SCALE GENOMIC DNA]</scope>
    <source>
        <strain evidence="8">OdNE_18-Q3-R46-58_MAXAC.008</strain>
    </source>
</reference>
<dbReference type="GO" id="GO:0003677">
    <property type="term" value="F:DNA binding"/>
    <property type="evidence" value="ECO:0007669"/>
    <property type="project" value="InterPro"/>
</dbReference>
<dbReference type="SUPFAM" id="SSF48019">
    <property type="entry name" value="post-AAA+ oligomerization domain-like"/>
    <property type="match status" value="1"/>
</dbReference>
<proteinExistence type="inferred from homology"/>
<evidence type="ECO:0000256" key="3">
    <source>
        <dbReference type="ARBA" id="ARBA00022695"/>
    </source>
</evidence>
<dbReference type="GO" id="GO:0003887">
    <property type="term" value="F:DNA-directed DNA polymerase activity"/>
    <property type="evidence" value="ECO:0007669"/>
    <property type="project" value="UniProtKB-KW"/>
</dbReference>
<comment type="caution">
    <text evidence="8">The sequence shown here is derived from an EMBL/GenBank/DDBJ whole genome shotgun (WGS) entry which is preliminary data.</text>
</comment>
<name>A0A936K6W6_9BACT</name>
<dbReference type="Gene3D" id="3.40.50.300">
    <property type="entry name" value="P-loop containing nucleotide triphosphate hydrolases"/>
    <property type="match status" value="1"/>
</dbReference>
<comment type="catalytic activity">
    <reaction evidence="7">
        <text>DNA(n) + a 2'-deoxyribonucleoside 5'-triphosphate = DNA(n+1) + diphosphate</text>
        <dbReference type="Rhea" id="RHEA:22508"/>
        <dbReference type="Rhea" id="RHEA-COMP:17339"/>
        <dbReference type="Rhea" id="RHEA-COMP:17340"/>
        <dbReference type="ChEBI" id="CHEBI:33019"/>
        <dbReference type="ChEBI" id="CHEBI:61560"/>
        <dbReference type="ChEBI" id="CHEBI:173112"/>
        <dbReference type="EC" id="2.7.7.7"/>
    </reaction>
</comment>
<dbReference type="Gene3D" id="1.20.272.10">
    <property type="match status" value="1"/>
</dbReference>
<keyword evidence="4" id="KW-0235">DNA replication</keyword>
<dbReference type="AlphaFoldDB" id="A0A936K6W6"/>
<evidence type="ECO:0000313" key="9">
    <source>
        <dbReference type="Proteomes" id="UP000709959"/>
    </source>
</evidence>
<keyword evidence="2 8" id="KW-0808">Transferase</keyword>
<evidence type="ECO:0000256" key="2">
    <source>
        <dbReference type="ARBA" id="ARBA00022679"/>
    </source>
</evidence>
<evidence type="ECO:0000256" key="4">
    <source>
        <dbReference type="ARBA" id="ARBA00022705"/>
    </source>
</evidence>
<dbReference type="PANTHER" id="PTHR34388:SF1">
    <property type="entry name" value="DNA POLYMERASE III SUBUNIT DELTA"/>
    <property type="match status" value="1"/>
</dbReference>
<dbReference type="InterPro" id="IPR008921">
    <property type="entry name" value="DNA_pol3_clamp-load_cplx_C"/>
</dbReference>